<reference evidence="1 2" key="1">
    <citation type="submission" date="2019-12" db="EMBL/GenBank/DDBJ databases">
        <title>Novel species isolated from a subtropical stream in China.</title>
        <authorList>
            <person name="Lu H."/>
        </authorList>
    </citation>
    <scope>NUCLEOTIDE SEQUENCE [LARGE SCALE GENOMIC DNA]</scope>
    <source>
        <strain evidence="1 2">FT135W</strain>
    </source>
</reference>
<dbReference type="EMBL" id="WWCN01000006">
    <property type="protein sequence ID" value="MYM23268.1"/>
    <property type="molecule type" value="Genomic_DNA"/>
</dbReference>
<name>A0A6L8KAI0_9BURK</name>
<evidence type="ECO:0000313" key="2">
    <source>
        <dbReference type="Proteomes" id="UP000479335"/>
    </source>
</evidence>
<dbReference type="AlphaFoldDB" id="A0A6L8KAI0"/>
<sequence length="139" mass="15459">MNQIKLNPSRKTSGALLVNVLVNDKLVFATASGQQLACAVHEIGIKSFVQLSDEILGAKSNQDNPRQTIEDQIFWHDVLVGFVDLQSRPDTKNSAEYQFVASILPSYLVSSELRATPSCSETAQTYFRQFVTYPPLNTH</sequence>
<evidence type="ECO:0000313" key="1">
    <source>
        <dbReference type="EMBL" id="MYM23268.1"/>
    </source>
</evidence>
<comment type="caution">
    <text evidence="1">The sequence shown here is derived from an EMBL/GenBank/DDBJ whole genome shotgun (WGS) entry which is preliminary data.</text>
</comment>
<organism evidence="1 2">
    <name type="scientific">Duganella flavida</name>
    <dbReference type="NCBI Taxonomy" id="2692175"/>
    <lineage>
        <taxon>Bacteria</taxon>
        <taxon>Pseudomonadati</taxon>
        <taxon>Pseudomonadota</taxon>
        <taxon>Betaproteobacteria</taxon>
        <taxon>Burkholderiales</taxon>
        <taxon>Oxalobacteraceae</taxon>
        <taxon>Telluria group</taxon>
        <taxon>Duganella</taxon>
    </lineage>
</organism>
<dbReference type="RefSeq" id="WP_161006760.1">
    <property type="nucleotide sequence ID" value="NZ_WWCN01000006.1"/>
</dbReference>
<protein>
    <submittedName>
        <fullName evidence="1">Uncharacterized protein</fullName>
    </submittedName>
</protein>
<gene>
    <name evidence="1" type="ORF">GTP46_11485</name>
</gene>
<dbReference type="Proteomes" id="UP000479335">
    <property type="component" value="Unassembled WGS sequence"/>
</dbReference>
<proteinExistence type="predicted"/>
<accession>A0A6L8KAI0</accession>
<keyword evidence="2" id="KW-1185">Reference proteome</keyword>